<keyword evidence="1" id="KW-0812">Transmembrane</keyword>
<sequence>MSVKIKDKEKVQSINKMDRHQNLRHYKKQISFKDKRFVQDDNEQLQDNQTPHQKAVNNVIKSEKITASQTVYRGKKLYRSKVKQRQQNKVDHISEFNPKLQATGNNNLDNIKGKPLSKIKLSRKTKNINYLSSIVSRNHQSMMKSSYLKKYKQSFQGKSSSSSTIKSKVKHSAKAVKSAGSIVKKTVGGLHKLISLGTGMLIIIVIVLFIGIFAVLGDDSSTNTSLMPLNEEVIAYEETIRKYAKQYNIEDYVPLLQAVMMQESGGKGNDPMQSSECEYNKKYPKEPNGITEAEYSIDCGVHYFSDCLTLAKVNSISDTKNISLALQGYNFGKGYITWAIEHFDGYTKANAKVYSDQKKAELQTEVYGDPNYVAHVLQYYHLGNGDIVAVAKSQVGNIGGRPYWSWYGFDSHVEWCACFVSWCANESGQLNITVPKFSRVEDGIKWYKDNGRWQDKNYIPKSGDLIFFDWNNDNDPDHVGIIEKIDNNYIYTIEGNSNDECRSKKYKQKNNHIFGYGIL</sequence>
<dbReference type="SUPFAM" id="SSF54001">
    <property type="entry name" value="Cysteine proteinases"/>
    <property type="match status" value="1"/>
</dbReference>
<evidence type="ECO:0000313" key="5">
    <source>
        <dbReference type="Proteomes" id="UP001060112"/>
    </source>
</evidence>
<evidence type="ECO:0000259" key="3">
    <source>
        <dbReference type="Pfam" id="PF13702"/>
    </source>
</evidence>
<dbReference type="Gene3D" id="3.90.1720.10">
    <property type="entry name" value="endopeptidase domain like (from Nostoc punctiforme)"/>
    <property type="match status" value="1"/>
</dbReference>
<dbReference type="Proteomes" id="UP001060112">
    <property type="component" value="Chromosome"/>
</dbReference>
<keyword evidence="5" id="KW-1185">Reference proteome</keyword>
<dbReference type="RefSeq" id="WP_290139948.1">
    <property type="nucleotide sequence ID" value="NZ_CP101620.1"/>
</dbReference>
<dbReference type="SUPFAM" id="SSF53955">
    <property type="entry name" value="Lysozyme-like"/>
    <property type="match status" value="1"/>
</dbReference>
<dbReference type="InterPro" id="IPR038765">
    <property type="entry name" value="Papain-like_cys_pep_sf"/>
</dbReference>
<organism evidence="4 5">
    <name type="scientific">Allocoprobacillus halotolerans</name>
    <dbReference type="NCBI Taxonomy" id="2944914"/>
    <lineage>
        <taxon>Bacteria</taxon>
        <taxon>Bacillati</taxon>
        <taxon>Bacillota</taxon>
        <taxon>Erysipelotrichia</taxon>
        <taxon>Erysipelotrichales</taxon>
        <taxon>Erysipelotrichaceae</taxon>
        <taxon>Allocoprobacillus</taxon>
    </lineage>
</organism>
<dbReference type="InterPro" id="IPR023346">
    <property type="entry name" value="Lysozyme-like_dom_sf"/>
</dbReference>
<keyword evidence="1" id="KW-0472">Membrane</keyword>
<gene>
    <name evidence="4" type="ORF">NMU03_16185</name>
</gene>
<protein>
    <submittedName>
        <fullName evidence="4">Lysozyme family protein</fullName>
    </submittedName>
</protein>
<feature type="transmembrane region" description="Helical" evidence="1">
    <location>
        <begin position="193"/>
        <end position="216"/>
    </location>
</feature>
<dbReference type="Gene3D" id="1.10.530.10">
    <property type="match status" value="1"/>
</dbReference>
<reference evidence="4" key="1">
    <citation type="submission" date="2022-07" db="EMBL/GenBank/DDBJ databases">
        <title>Faecal culturing of patients with breast cancer.</title>
        <authorList>
            <person name="Teng N.M.Y."/>
            <person name="Kiu R."/>
            <person name="Evans R."/>
            <person name="Baker D.J."/>
            <person name="Zenner C."/>
            <person name="Robinson S.D."/>
            <person name="Hall L.J."/>
        </authorList>
    </citation>
    <scope>NUCLEOTIDE SEQUENCE</scope>
    <source>
        <strain evidence="4">LH1062</strain>
    </source>
</reference>
<dbReference type="EMBL" id="CP101620">
    <property type="protein sequence ID" value="UTY39090.1"/>
    <property type="molecule type" value="Genomic_DNA"/>
</dbReference>
<keyword evidence="1" id="KW-1133">Transmembrane helix</keyword>
<dbReference type="InterPro" id="IPR047194">
    <property type="entry name" value="CwlT-like_lysozyme"/>
</dbReference>
<dbReference type="Pfam" id="PF05257">
    <property type="entry name" value="CHAP"/>
    <property type="match status" value="1"/>
</dbReference>
<dbReference type="Pfam" id="PF13702">
    <property type="entry name" value="Lysozyme_like"/>
    <property type="match status" value="1"/>
</dbReference>
<dbReference type="CDD" id="cd16891">
    <property type="entry name" value="CwlT-like"/>
    <property type="match status" value="1"/>
</dbReference>
<accession>A0ABY5I555</accession>
<evidence type="ECO:0000259" key="2">
    <source>
        <dbReference type="Pfam" id="PF05257"/>
    </source>
</evidence>
<proteinExistence type="predicted"/>
<dbReference type="InterPro" id="IPR007921">
    <property type="entry name" value="CHAP_dom"/>
</dbReference>
<name>A0ABY5I555_9FIRM</name>
<evidence type="ECO:0000313" key="4">
    <source>
        <dbReference type="EMBL" id="UTY39090.1"/>
    </source>
</evidence>
<evidence type="ECO:0000256" key="1">
    <source>
        <dbReference type="SAM" id="Phobius"/>
    </source>
</evidence>
<feature type="domain" description="CwlT-like lysozyme" evidence="3">
    <location>
        <begin position="231"/>
        <end position="369"/>
    </location>
</feature>
<feature type="domain" description="Peptidase C51" evidence="2">
    <location>
        <begin position="412"/>
        <end position="496"/>
    </location>
</feature>